<dbReference type="STRING" id="383372.Rcas_0273"/>
<protein>
    <submittedName>
        <fullName evidence="1">Uncharacterized protein</fullName>
    </submittedName>
</protein>
<reference evidence="1 2" key="1">
    <citation type="submission" date="2007-08" db="EMBL/GenBank/DDBJ databases">
        <title>Complete sequence of Roseiflexus castenholzii DSM 13941.</title>
        <authorList>
            <consortium name="US DOE Joint Genome Institute"/>
            <person name="Copeland A."/>
            <person name="Lucas S."/>
            <person name="Lapidus A."/>
            <person name="Barry K."/>
            <person name="Glavina del Rio T."/>
            <person name="Dalin E."/>
            <person name="Tice H."/>
            <person name="Pitluck S."/>
            <person name="Thompson L.S."/>
            <person name="Brettin T."/>
            <person name="Bruce D."/>
            <person name="Detter J.C."/>
            <person name="Han C."/>
            <person name="Tapia R."/>
            <person name="Schmutz J."/>
            <person name="Larimer F."/>
            <person name="Land M."/>
            <person name="Hauser L."/>
            <person name="Kyrpides N."/>
            <person name="Mikhailova N."/>
            <person name="Bryant D.A."/>
            <person name="Hanada S."/>
            <person name="Tsukatani Y."/>
            <person name="Richardson P."/>
        </authorList>
    </citation>
    <scope>NUCLEOTIDE SEQUENCE [LARGE SCALE GENOMIC DNA]</scope>
    <source>
        <strain evidence="2">DSM 13941 / HLO8</strain>
    </source>
</reference>
<gene>
    <name evidence="1" type="ordered locus">Rcas_0273</name>
</gene>
<accession>A7NG19</accession>
<keyword evidence="2" id="KW-1185">Reference proteome</keyword>
<dbReference type="AlphaFoldDB" id="A7NG19"/>
<organism evidence="1 2">
    <name type="scientific">Roseiflexus castenholzii (strain DSM 13941 / HLO8)</name>
    <dbReference type="NCBI Taxonomy" id="383372"/>
    <lineage>
        <taxon>Bacteria</taxon>
        <taxon>Bacillati</taxon>
        <taxon>Chloroflexota</taxon>
        <taxon>Chloroflexia</taxon>
        <taxon>Chloroflexales</taxon>
        <taxon>Roseiflexineae</taxon>
        <taxon>Roseiflexaceae</taxon>
        <taxon>Roseiflexus</taxon>
    </lineage>
</organism>
<dbReference type="EMBL" id="CP000804">
    <property type="protein sequence ID" value="ABU56406.1"/>
    <property type="molecule type" value="Genomic_DNA"/>
</dbReference>
<name>A7NG19_ROSCS</name>
<evidence type="ECO:0000313" key="1">
    <source>
        <dbReference type="EMBL" id="ABU56406.1"/>
    </source>
</evidence>
<sequence>MGINLWKSAFHALPNCSCSSKSLVDRLGDYSIEHYSRSEQAAVFRHGHSPMTFRAPITPSLNGVFHSGRWRMVRNAGGQAVAERIVTRRFVNAYRLTLWHSSGAMLFHDCPIAPCHGMMTQSGMHAHFQEDGHGRPHHR</sequence>
<evidence type="ECO:0000313" key="2">
    <source>
        <dbReference type="Proteomes" id="UP000000263"/>
    </source>
</evidence>
<dbReference type="KEGG" id="rca:Rcas_0273"/>
<dbReference type="Proteomes" id="UP000000263">
    <property type="component" value="Chromosome"/>
</dbReference>
<dbReference type="HOGENOM" id="CLU_1843607_0_0_0"/>
<proteinExistence type="predicted"/>